<organism evidence="3 4">
    <name type="scientific">Acanthoscelides obtectus</name>
    <name type="common">Bean weevil</name>
    <name type="synonym">Bruchus obtectus</name>
    <dbReference type="NCBI Taxonomy" id="200917"/>
    <lineage>
        <taxon>Eukaryota</taxon>
        <taxon>Metazoa</taxon>
        <taxon>Ecdysozoa</taxon>
        <taxon>Arthropoda</taxon>
        <taxon>Hexapoda</taxon>
        <taxon>Insecta</taxon>
        <taxon>Pterygota</taxon>
        <taxon>Neoptera</taxon>
        <taxon>Endopterygota</taxon>
        <taxon>Coleoptera</taxon>
        <taxon>Polyphaga</taxon>
        <taxon>Cucujiformia</taxon>
        <taxon>Chrysomeloidea</taxon>
        <taxon>Chrysomelidae</taxon>
        <taxon>Bruchinae</taxon>
        <taxon>Bruchini</taxon>
        <taxon>Acanthoscelides</taxon>
    </lineage>
</organism>
<dbReference type="PANTHER" id="PTHR39942">
    <property type="entry name" value="BCDNA.LD26519-RELATED"/>
    <property type="match status" value="1"/>
</dbReference>
<dbReference type="InterPro" id="IPR012934">
    <property type="entry name" value="Znf_AD"/>
</dbReference>
<feature type="binding site" evidence="1">
    <location>
        <position position="25"/>
    </location>
    <ligand>
        <name>Zn(2+)</name>
        <dbReference type="ChEBI" id="CHEBI:29105"/>
    </ligand>
</feature>
<evidence type="ECO:0000259" key="2">
    <source>
        <dbReference type="PROSITE" id="PS51915"/>
    </source>
</evidence>
<dbReference type="EMBL" id="CAKOFQ010007735">
    <property type="protein sequence ID" value="CAH2007131.1"/>
    <property type="molecule type" value="Genomic_DNA"/>
</dbReference>
<feature type="binding site" evidence="1">
    <location>
        <position position="71"/>
    </location>
    <ligand>
        <name>Zn(2+)</name>
        <dbReference type="ChEBI" id="CHEBI:29105"/>
    </ligand>
</feature>
<dbReference type="SUPFAM" id="SSF57716">
    <property type="entry name" value="Glucocorticoid receptor-like (DNA-binding domain)"/>
    <property type="match status" value="1"/>
</dbReference>
<gene>
    <name evidence="3" type="ORF">ACAOBT_LOCUS29493</name>
</gene>
<reference evidence="3" key="1">
    <citation type="submission" date="2022-03" db="EMBL/GenBank/DDBJ databases">
        <authorList>
            <person name="Sayadi A."/>
        </authorList>
    </citation>
    <scope>NUCLEOTIDE SEQUENCE</scope>
</reference>
<keyword evidence="1" id="KW-0479">Metal-binding</keyword>
<dbReference type="SMART" id="SM00868">
    <property type="entry name" value="zf-AD"/>
    <property type="match status" value="1"/>
</dbReference>
<dbReference type="Proteomes" id="UP001152888">
    <property type="component" value="Unassembled WGS sequence"/>
</dbReference>
<dbReference type="Gene3D" id="3.40.1800.20">
    <property type="match status" value="1"/>
</dbReference>
<feature type="binding site" evidence="1">
    <location>
        <position position="68"/>
    </location>
    <ligand>
        <name>Zn(2+)</name>
        <dbReference type="ChEBI" id="CHEBI:29105"/>
    </ligand>
</feature>
<proteinExistence type="predicted"/>
<evidence type="ECO:0000313" key="3">
    <source>
        <dbReference type="EMBL" id="CAH2007131.1"/>
    </source>
</evidence>
<comment type="caution">
    <text evidence="3">The sequence shown here is derived from an EMBL/GenBank/DDBJ whole genome shotgun (WGS) entry which is preliminary data.</text>
</comment>
<dbReference type="GO" id="GO:0005634">
    <property type="term" value="C:nucleus"/>
    <property type="evidence" value="ECO:0007669"/>
    <property type="project" value="InterPro"/>
</dbReference>
<protein>
    <recommendedName>
        <fullName evidence="2">ZAD domain-containing protein</fullName>
    </recommendedName>
</protein>
<evidence type="ECO:0000256" key="1">
    <source>
        <dbReference type="PROSITE-ProRule" id="PRU01263"/>
    </source>
</evidence>
<accession>A0A9P0Q5J9</accession>
<feature type="binding site" evidence="1">
    <location>
        <position position="22"/>
    </location>
    <ligand>
        <name>Zn(2+)</name>
        <dbReference type="ChEBI" id="CHEBI:29105"/>
    </ligand>
</feature>
<keyword evidence="1" id="KW-0862">Zinc</keyword>
<sequence length="213" mass="24447">MTDHQLDFNMVASTKLYDSNYCRLCGEKNENGTQIFGSKENASDLSQLINKYLPIKVEDDKKFPTSICPGCHIQLETTKLFMDLIVEGQAKLRYLHNLQQKSLKQQEAQVKQLLQGVLILNDDGTMQPFGDAEGKQLFIQVLPDNKLYPSTHNLALKALGLDKPKKKEADLPKKKLHQWKKEMSMTAQLPQRKRKMKKILKKVVVEEGRSRHL</sequence>
<dbReference type="OrthoDB" id="427030at2759"/>
<dbReference type="Pfam" id="PF07776">
    <property type="entry name" value="zf-AD"/>
    <property type="match status" value="1"/>
</dbReference>
<name>A0A9P0Q5J9_ACAOB</name>
<dbReference type="AlphaFoldDB" id="A0A9P0Q5J9"/>
<dbReference type="PROSITE" id="PS51915">
    <property type="entry name" value="ZAD"/>
    <property type="match status" value="1"/>
</dbReference>
<dbReference type="GO" id="GO:0008270">
    <property type="term" value="F:zinc ion binding"/>
    <property type="evidence" value="ECO:0007669"/>
    <property type="project" value="UniProtKB-UniRule"/>
</dbReference>
<keyword evidence="4" id="KW-1185">Reference proteome</keyword>
<feature type="domain" description="ZAD" evidence="2">
    <location>
        <begin position="20"/>
        <end position="95"/>
    </location>
</feature>
<dbReference type="PANTHER" id="PTHR39942:SF1">
    <property type="entry name" value="BCDNA.LD26519-RELATED"/>
    <property type="match status" value="1"/>
</dbReference>
<keyword evidence="1" id="KW-0863">Zinc-finger</keyword>
<evidence type="ECO:0000313" key="4">
    <source>
        <dbReference type="Proteomes" id="UP001152888"/>
    </source>
</evidence>